<feature type="compositionally biased region" description="Low complexity" evidence="1">
    <location>
        <begin position="16"/>
        <end position="35"/>
    </location>
</feature>
<dbReference type="RefSeq" id="WP_027829434.1">
    <property type="nucleotide sequence ID" value="NZ_JAQSGJ010000098.1"/>
</dbReference>
<protein>
    <submittedName>
        <fullName evidence="2">Uncharacterized protein</fullName>
    </submittedName>
</protein>
<comment type="caution">
    <text evidence="2">The sequence shown here is derived from an EMBL/GenBank/DDBJ whole genome shotgun (WGS) entry which is preliminary data.</text>
</comment>
<evidence type="ECO:0000313" key="3">
    <source>
        <dbReference type="Proteomes" id="UP001330016"/>
    </source>
</evidence>
<name>A0ABU7T3W7_9LACO</name>
<feature type="region of interest" description="Disordered" evidence="1">
    <location>
        <begin position="1"/>
        <end position="38"/>
    </location>
</feature>
<evidence type="ECO:0000313" key="2">
    <source>
        <dbReference type="EMBL" id="MEE6717237.1"/>
    </source>
</evidence>
<reference evidence="2 3" key="1">
    <citation type="submission" date="2023-02" db="EMBL/GenBank/DDBJ databases">
        <title>The predominant lactic acid bacteria and yeasts involved in the spontaneous fermentation of millet during the production of the traditional porridge Hausa koko in Ghana.</title>
        <authorList>
            <person name="Atter A."/>
            <person name="Diaz M."/>
        </authorList>
    </citation>
    <scope>NUCLEOTIDE SEQUENCE [LARGE SCALE GENOMIC DNA]</scope>
    <source>
        <strain evidence="2 3">FI11640</strain>
    </source>
</reference>
<feature type="compositionally biased region" description="Basic and acidic residues" evidence="1">
    <location>
        <begin position="1"/>
        <end position="11"/>
    </location>
</feature>
<accession>A0ABU7T3W7</accession>
<evidence type="ECO:0000256" key="1">
    <source>
        <dbReference type="SAM" id="MobiDB-lite"/>
    </source>
</evidence>
<dbReference type="Proteomes" id="UP001330016">
    <property type="component" value="Unassembled WGS sequence"/>
</dbReference>
<dbReference type="EMBL" id="JAQSGK010000098">
    <property type="protein sequence ID" value="MEE6717237.1"/>
    <property type="molecule type" value="Genomic_DNA"/>
</dbReference>
<gene>
    <name evidence="2" type="ORF">PS435_15470</name>
</gene>
<organism evidence="2 3">
    <name type="scientific">Schleiferilactobacillus harbinensis</name>
    <dbReference type="NCBI Taxonomy" id="304207"/>
    <lineage>
        <taxon>Bacteria</taxon>
        <taxon>Bacillati</taxon>
        <taxon>Bacillota</taxon>
        <taxon>Bacilli</taxon>
        <taxon>Lactobacillales</taxon>
        <taxon>Lactobacillaceae</taxon>
        <taxon>Schleiferilactobacillus</taxon>
    </lineage>
</organism>
<proteinExistence type="predicted"/>
<keyword evidence="3" id="KW-1185">Reference proteome</keyword>
<sequence length="135" mass="14963">MVKVEKNDLHKKFTIKSAAPKPKTTKSAKPAAKAPVTQKQIELAEENELDAVQDENQPVVSQALGNTPRKIKAYDREYAAVIDTDVVVLLTTGEQVTGHFIRAFAFVLWISRDNKMVVINKAAVVYVQGLEQSKD</sequence>